<proteinExistence type="predicted"/>
<dbReference type="Proteomes" id="UP000006591">
    <property type="component" value="Chromosome 2"/>
</dbReference>
<dbReference type="HOGENOM" id="CLU_2780208_0_0_1"/>
<reference evidence="1" key="2">
    <citation type="submission" date="2018-04" db="EMBL/GenBank/DDBJ databases">
        <title>OnivRS2 (Oryza nivara Reference Sequence Version 2).</title>
        <authorList>
            <person name="Zhang J."/>
            <person name="Kudrna D."/>
            <person name="Lee S."/>
            <person name="Talag J."/>
            <person name="Rajasekar S."/>
            <person name="Welchert J."/>
            <person name="Hsing Y.-I."/>
            <person name="Wing R.A."/>
        </authorList>
    </citation>
    <scope>NUCLEOTIDE SEQUENCE [LARGE SCALE GENOMIC DNA]</scope>
    <source>
        <strain evidence="1">SL10</strain>
    </source>
</reference>
<organism evidence="1">
    <name type="scientific">Oryza nivara</name>
    <name type="common">Indian wild rice</name>
    <name type="synonym">Oryza sativa f. spontanea</name>
    <dbReference type="NCBI Taxonomy" id="4536"/>
    <lineage>
        <taxon>Eukaryota</taxon>
        <taxon>Viridiplantae</taxon>
        <taxon>Streptophyta</taxon>
        <taxon>Embryophyta</taxon>
        <taxon>Tracheophyta</taxon>
        <taxon>Spermatophyta</taxon>
        <taxon>Magnoliopsida</taxon>
        <taxon>Liliopsida</taxon>
        <taxon>Poales</taxon>
        <taxon>Poaceae</taxon>
        <taxon>BOP clade</taxon>
        <taxon>Oryzoideae</taxon>
        <taxon>Oryzeae</taxon>
        <taxon>Oryzinae</taxon>
        <taxon>Oryza</taxon>
    </lineage>
</organism>
<name>A0A0E0G525_ORYNI</name>
<sequence>MHAKAMGLEMSPPAFLSLNNSLIEVDAGFSGINYASAYAVIWTRFVSSQTFRPSIRALPSHKYVCAFST</sequence>
<dbReference type="Gramene" id="ONIVA02G13880.1">
    <property type="protein sequence ID" value="ONIVA02G13880.1"/>
    <property type="gene ID" value="ONIVA02G13880"/>
</dbReference>
<dbReference type="AlphaFoldDB" id="A0A0E0G525"/>
<accession>A0A0E0G525</accession>
<reference evidence="1" key="1">
    <citation type="submission" date="2015-04" db="UniProtKB">
        <authorList>
            <consortium name="EnsemblPlants"/>
        </authorList>
    </citation>
    <scope>IDENTIFICATION</scope>
    <source>
        <strain evidence="1">SL10</strain>
    </source>
</reference>
<dbReference type="STRING" id="4536.A0A0E0G525"/>
<evidence type="ECO:0000313" key="1">
    <source>
        <dbReference type="EnsemblPlants" id="ONIVA02G13880.1"/>
    </source>
</evidence>
<evidence type="ECO:0000313" key="2">
    <source>
        <dbReference type="Proteomes" id="UP000006591"/>
    </source>
</evidence>
<keyword evidence="2" id="KW-1185">Reference proteome</keyword>
<dbReference type="EnsemblPlants" id="ONIVA02G13880.1">
    <property type="protein sequence ID" value="ONIVA02G13880.1"/>
    <property type="gene ID" value="ONIVA02G13880"/>
</dbReference>
<protein>
    <submittedName>
        <fullName evidence="1">Uncharacterized protein</fullName>
    </submittedName>
</protein>